<reference evidence="1 2" key="1">
    <citation type="journal article" date="2019" name="Commun. Biol.">
        <title>The bagworm genome reveals a unique fibroin gene that provides high tensile strength.</title>
        <authorList>
            <person name="Kono N."/>
            <person name="Nakamura H."/>
            <person name="Ohtoshi R."/>
            <person name="Tomita M."/>
            <person name="Numata K."/>
            <person name="Arakawa K."/>
        </authorList>
    </citation>
    <scope>NUCLEOTIDE SEQUENCE [LARGE SCALE GENOMIC DNA]</scope>
</reference>
<organism evidence="1 2">
    <name type="scientific">Eumeta variegata</name>
    <name type="common">Bagworm moth</name>
    <name type="synonym">Eumeta japonica</name>
    <dbReference type="NCBI Taxonomy" id="151549"/>
    <lineage>
        <taxon>Eukaryota</taxon>
        <taxon>Metazoa</taxon>
        <taxon>Ecdysozoa</taxon>
        <taxon>Arthropoda</taxon>
        <taxon>Hexapoda</taxon>
        <taxon>Insecta</taxon>
        <taxon>Pterygota</taxon>
        <taxon>Neoptera</taxon>
        <taxon>Endopterygota</taxon>
        <taxon>Lepidoptera</taxon>
        <taxon>Glossata</taxon>
        <taxon>Ditrysia</taxon>
        <taxon>Tineoidea</taxon>
        <taxon>Psychidae</taxon>
        <taxon>Oiketicinae</taxon>
        <taxon>Eumeta</taxon>
    </lineage>
</organism>
<dbReference type="Proteomes" id="UP000299102">
    <property type="component" value="Unassembled WGS sequence"/>
</dbReference>
<proteinExistence type="predicted"/>
<comment type="caution">
    <text evidence="1">The sequence shown here is derived from an EMBL/GenBank/DDBJ whole genome shotgun (WGS) entry which is preliminary data.</text>
</comment>
<gene>
    <name evidence="1" type="ORF">EVAR_16234_1</name>
</gene>
<protein>
    <submittedName>
        <fullName evidence="1">Uncharacterized protein</fullName>
    </submittedName>
</protein>
<keyword evidence="2" id="KW-1185">Reference proteome</keyword>
<evidence type="ECO:0000313" key="2">
    <source>
        <dbReference type="Proteomes" id="UP000299102"/>
    </source>
</evidence>
<evidence type="ECO:0000313" key="1">
    <source>
        <dbReference type="EMBL" id="GBP21686.1"/>
    </source>
</evidence>
<dbReference type="AlphaFoldDB" id="A0A4C1U783"/>
<sequence>MRWTRKRQFQLQHCAEVGGLCYLCRVDEINIRESFESLTYYTLRWHNLGKRVKFLVAAACGVCNSRYISGGYAPTHGRACVGAYVYCVCCVCVDVCLNVDTCVCVRVCVWVHAHAWVCVYLGYTGVVKSSASRSQEVGRARCRKPTTACSQCRLKIRNEARDRSVEQMRRRLWEYTTS</sequence>
<name>A0A4C1U783_EUMVA</name>
<dbReference type="EMBL" id="BGZK01000131">
    <property type="protein sequence ID" value="GBP21686.1"/>
    <property type="molecule type" value="Genomic_DNA"/>
</dbReference>
<accession>A0A4C1U783</accession>